<feature type="compositionally biased region" description="Basic and acidic residues" evidence="1">
    <location>
        <begin position="768"/>
        <end position="778"/>
    </location>
</feature>
<feature type="compositionally biased region" description="Low complexity" evidence="1">
    <location>
        <begin position="350"/>
        <end position="360"/>
    </location>
</feature>
<feature type="compositionally biased region" description="Low complexity" evidence="1">
    <location>
        <begin position="676"/>
        <end position="687"/>
    </location>
</feature>
<feature type="compositionally biased region" description="Polar residues" evidence="1">
    <location>
        <begin position="172"/>
        <end position="181"/>
    </location>
</feature>
<feature type="compositionally biased region" description="Polar residues" evidence="1">
    <location>
        <begin position="15"/>
        <end position="28"/>
    </location>
</feature>
<comment type="caution">
    <text evidence="3">The sequence shown here is derived from an EMBL/GenBank/DDBJ whole genome shotgun (WGS) entry which is preliminary data.</text>
</comment>
<feature type="region of interest" description="Disordered" evidence="1">
    <location>
        <begin position="453"/>
        <end position="488"/>
    </location>
</feature>
<evidence type="ECO:0000259" key="2">
    <source>
        <dbReference type="Pfam" id="PF14636"/>
    </source>
</evidence>
<feature type="compositionally biased region" description="Low complexity" evidence="1">
    <location>
        <begin position="732"/>
        <end position="743"/>
    </location>
</feature>
<feature type="region of interest" description="Disordered" evidence="1">
    <location>
        <begin position="668"/>
        <end position="687"/>
    </location>
</feature>
<accession>A0A9P5L4M5</accession>
<dbReference type="GO" id="GO:0042030">
    <property type="term" value="F:ATPase inhibitor activity"/>
    <property type="evidence" value="ECO:0007669"/>
    <property type="project" value="TreeGrafter"/>
</dbReference>
<evidence type="ECO:0000313" key="4">
    <source>
        <dbReference type="Proteomes" id="UP000722485"/>
    </source>
</evidence>
<feature type="compositionally biased region" description="Low complexity" evidence="1">
    <location>
        <begin position="229"/>
        <end position="257"/>
    </location>
</feature>
<feature type="region of interest" description="Disordered" evidence="1">
    <location>
        <begin position="226"/>
        <end position="278"/>
    </location>
</feature>
<feature type="compositionally biased region" description="Low complexity" evidence="1">
    <location>
        <begin position="453"/>
        <end position="462"/>
    </location>
</feature>
<reference evidence="3" key="1">
    <citation type="submission" date="2020-03" db="EMBL/GenBank/DDBJ databases">
        <title>Draft Genome Sequence of Cylindrodendrum hubeiense.</title>
        <authorList>
            <person name="Buettner E."/>
            <person name="Kellner H."/>
        </authorList>
    </citation>
    <scope>NUCLEOTIDE SEQUENCE</scope>
    <source>
        <strain evidence="3">IHI 201604</strain>
    </source>
</reference>
<dbReference type="GO" id="GO:0051087">
    <property type="term" value="F:protein-folding chaperone binding"/>
    <property type="evidence" value="ECO:0007669"/>
    <property type="project" value="TreeGrafter"/>
</dbReference>
<feature type="region of interest" description="Disordered" evidence="1">
    <location>
        <begin position="718"/>
        <end position="797"/>
    </location>
</feature>
<dbReference type="EMBL" id="JAANBB010000358">
    <property type="protein sequence ID" value="KAF7543559.1"/>
    <property type="molecule type" value="Genomic_DNA"/>
</dbReference>
<feature type="compositionally biased region" description="Basic and acidic residues" evidence="1">
    <location>
        <begin position="471"/>
        <end position="480"/>
    </location>
</feature>
<feature type="region of interest" description="Disordered" evidence="1">
    <location>
        <begin position="8"/>
        <end position="28"/>
    </location>
</feature>
<keyword evidence="4" id="KW-1185">Reference proteome</keyword>
<dbReference type="Proteomes" id="UP000722485">
    <property type="component" value="Unassembled WGS sequence"/>
</dbReference>
<feature type="compositionally biased region" description="Low complexity" evidence="1">
    <location>
        <begin position="784"/>
        <end position="797"/>
    </location>
</feature>
<evidence type="ECO:0000256" key="1">
    <source>
        <dbReference type="SAM" id="MobiDB-lite"/>
    </source>
</evidence>
<sequence length="1207" mass="132082">MLGRLLHLGSGGSSAAPTTQTAAKMSRPVSSLESVQEDIHTRNLLFPDAHALYQHRNDQVFPLSSTPTTPATSTANAFDFNGDVDLDVRDVRIIVMQDTLGPSNTSLLFDSHPAPPSSPTERSAVAQDSRKYPPTSPRKSSLGNIVRPLVIQSDGSQPPPRQGAFDRRASLQGRSQSQAETEVQRASREYREELATFSGCIFGNSELMSYKGTSTKVHVVPGETRTNDISSSIVGDGRSSIGRSSARSSRLSQSYSSQTVSPTHPSVLGNPHSYRQSEKKKVLITRLFPVNLSVDDPESNTTPPSRYSDENAGFPFPSTGDEPVPKKKKPQPKQRRTPMYAVVLVVQLPSSPHSSSRFPSATQPKSAHRESSSYTDQEFFPSSFSSARPSGWTLVGSGNYGDGAESAYSIDMEDRIDSLTQHWDIIMRTLTHLQSVIATILGTMLKQVDLTSPSPFSSSAVSNHGRAPSFSDRRSGEPPRVKPPKSTTKLVSLWPNCLADDSNVAGEVDAARHRIVMGLSAARVVTGQGRWGIWRDEARWTSKWAGGVERGQFFYSLLSGFLATHTDWLQALCPPSYRRRLFLQQKNRSEEDLSLPARTIIISEDKMAARRLIFLLSAFLPANQQIPTSRAHRPSTSTSVGTYSNSPPTFIIPVLREESLRRKINRRTGLRRASHSRTASHSARASAVPLQLAHLAMDRNHERRVSDAASIRPMNLPISGNDFMSRKSSAATTTTVMPETTMPHFSTAQRADNRRRPRPSSSGSVAADDLKRSLKRGDSTGQMSNASSDSRSQSSRWGSVISGLWSARRRDSATLSSYSQADPKSPTKQAFPRPDKLSQMVEEATTICELNATSSNGPRSLLDGRQAGTPRDFEGRNREPLLRPERTPDPNGAFESPVKTSINADDGVIDVDISFPDYMTSFESAISSPSSSGYLSTPGIPGGLDSFEQASRLCVDGDLPLNAAGWLNRYHPDFAVQAIPPQEDLLEQVKASLRAEPTPAPASPLGGDLTERWVDVSCVMIADTTTNMITRIRYRRLVKPRAPSDRQPIGQTGPSSSYGGALLTPSILPYETQLEEEWIEESIMRPDETLTEAVEKVISLTQEPSKDHSLASSQTHSEVRVSTDGEEPISVTAPEPPALPQTPLEVPRVQCKTVVLSALEDTIREVIDLRERGHLGTNGHSRNARSQHNLLHDAISLWLDNLDIAET</sequence>
<dbReference type="PANTHER" id="PTHR21634">
    <property type="entry name" value="RE13835P"/>
    <property type="match status" value="1"/>
</dbReference>
<feature type="compositionally biased region" description="Basic residues" evidence="1">
    <location>
        <begin position="326"/>
        <end position="336"/>
    </location>
</feature>
<feature type="domain" description="Folliculin-interacting protein N-terminal" evidence="2">
    <location>
        <begin position="90"/>
        <end position="227"/>
    </location>
</feature>
<feature type="compositionally biased region" description="Polar residues" evidence="1">
    <location>
        <begin position="1049"/>
        <end position="1058"/>
    </location>
</feature>
<feature type="region of interest" description="Disordered" evidence="1">
    <location>
        <begin position="850"/>
        <end position="899"/>
    </location>
</feature>
<evidence type="ECO:0000313" key="3">
    <source>
        <dbReference type="EMBL" id="KAF7543559.1"/>
    </source>
</evidence>
<feature type="region of interest" description="Disordered" evidence="1">
    <location>
        <begin position="1040"/>
        <end position="1062"/>
    </location>
</feature>
<dbReference type="Pfam" id="PF14636">
    <property type="entry name" value="FNIP_N"/>
    <property type="match status" value="1"/>
</dbReference>
<feature type="region of interest" description="Disordered" evidence="1">
    <location>
        <begin position="1102"/>
        <end position="1143"/>
    </location>
</feature>
<gene>
    <name evidence="3" type="ORF">G7Z17_g10631</name>
</gene>
<dbReference type="GO" id="GO:0005737">
    <property type="term" value="C:cytoplasm"/>
    <property type="evidence" value="ECO:0007669"/>
    <property type="project" value="TreeGrafter"/>
</dbReference>
<feature type="region of interest" description="Disordered" evidence="1">
    <location>
        <begin position="102"/>
        <end position="187"/>
    </location>
</feature>
<protein>
    <recommendedName>
        <fullName evidence="2">Folliculin-interacting protein N-terminal domain-containing protein</fullName>
    </recommendedName>
</protein>
<organism evidence="3 4">
    <name type="scientific">Cylindrodendrum hubeiense</name>
    <dbReference type="NCBI Taxonomy" id="595255"/>
    <lineage>
        <taxon>Eukaryota</taxon>
        <taxon>Fungi</taxon>
        <taxon>Dikarya</taxon>
        <taxon>Ascomycota</taxon>
        <taxon>Pezizomycotina</taxon>
        <taxon>Sordariomycetes</taxon>
        <taxon>Hypocreomycetidae</taxon>
        <taxon>Hypocreales</taxon>
        <taxon>Nectriaceae</taxon>
        <taxon>Cylindrodendrum</taxon>
    </lineage>
</organism>
<proteinExistence type="predicted"/>
<feature type="compositionally biased region" description="Basic and acidic residues" evidence="1">
    <location>
        <begin position="871"/>
        <end position="888"/>
    </location>
</feature>
<name>A0A9P5L4M5_9HYPO</name>
<feature type="region of interest" description="Disordered" evidence="1">
    <location>
        <begin position="293"/>
        <end position="338"/>
    </location>
</feature>
<dbReference type="AlphaFoldDB" id="A0A9P5L4M5"/>
<feature type="region of interest" description="Disordered" evidence="1">
    <location>
        <begin position="815"/>
        <end position="836"/>
    </location>
</feature>
<dbReference type="InterPro" id="IPR028084">
    <property type="entry name" value="FNIP_N_dom"/>
</dbReference>
<feature type="region of interest" description="Disordered" evidence="1">
    <location>
        <begin position="350"/>
        <end position="383"/>
    </location>
</feature>
<dbReference type="OrthoDB" id="5428015at2759"/>
<feature type="compositionally biased region" description="Polar residues" evidence="1">
    <location>
        <begin position="815"/>
        <end position="828"/>
    </location>
</feature>
<dbReference type="PANTHER" id="PTHR21634:SF9">
    <property type="entry name" value="RE13835P"/>
    <property type="match status" value="1"/>
</dbReference>